<evidence type="ECO:0000256" key="2">
    <source>
        <dbReference type="ARBA" id="ARBA00022679"/>
    </source>
</evidence>
<dbReference type="Pfam" id="PF09258">
    <property type="entry name" value="Glyco_transf_64"/>
    <property type="match status" value="1"/>
</dbReference>
<dbReference type="Gene3D" id="3.90.550.10">
    <property type="entry name" value="Spore Coat Polysaccharide Biosynthesis Protein SpsA, Chain A"/>
    <property type="match status" value="1"/>
</dbReference>
<evidence type="ECO:0000313" key="8">
    <source>
        <dbReference type="EMBL" id="CAE0460508.1"/>
    </source>
</evidence>
<dbReference type="InterPro" id="IPR004263">
    <property type="entry name" value="Exostosin"/>
</dbReference>
<keyword evidence="3 6" id="KW-0472">Membrane</keyword>
<dbReference type="AlphaFoldDB" id="A0A7S3V700"/>
<dbReference type="SUPFAM" id="SSF53448">
    <property type="entry name" value="Nucleotide-diphospho-sugar transferases"/>
    <property type="match status" value="1"/>
</dbReference>
<feature type="region of interest" description="Disordered" evidence="5">
    <location>
        <begin position="198"/>
        <end position="239"/>
    </location>
</feature>
<sequence length="489" mass="55610">MRRRTKSSGGVHFPPISPIRSPNSRNRTSSFSTATVGVPRLAPSVSNYHFRYRRLYDGGQDNNKLNKATKIEVPKLKCISLWSVLRFIFVLLITNGIFTTVDHMLSQTGIAFTSGDGSKQIVSPEDLSSETIGLVKSKSETFAVVINTFRRPDQLKEALLHYAQSCGVSSDISQIFVIWADQEFEPPKIEELIPEYRDKRQEQKAGKGNLRSSSSGSNSGDEAAGDADAEAEGASSSAASTYDSKFPTIEFIRPPKDSLNSRFLPIDNLQTNAIFMVDDDIRVDCPSLERGFEAWRYHPNSMAGFYPRLVLIQSSTKGIIRQESKINRVYHNWPMVFANHKFNMIMTKASFFHSKYLEMYHDDEKNPKEVLALVDEQKNCEDIAMAFVVAQSTKQSVEIDMQSSRYCRDCLIYTNGNIKDSGLFSGISSGGDHVDKRSNCLDRITEIYAKRSWDYPLLDFDLGDHSWVHHFFWWQYGPSNFFEWYIKFI</sequence>
<evidence type="ECO:0000256" key="1">
    <source>
        <dbReference type="ARBA" id="ARBA00004370"/>
    </source>
</evidence>
<dbReference type="EMBL" id="HBIO01007194">
    <property type="protein sequence ID" value="CAE0460508.1"/>
    <property type="molecule type" value="Transcribed_RNA"/>
</dbReference>
<protein>
    <recommendedName>
        <fullName evidence="7">Glycosyl transferase 64 domain-containing protein</fullName>
    </recommendedName>
</protein>
<keyword evidence="6" id="KW-1133">Transmembrane helix</keyword>
<feature type="domain" description="Glycosyl transferase 64" evidence="7">
    <location>
        <begin position="248"/>
        <end position="451"/>
    </location>
</feature>
<keyword evidence="6" id="KW-0812">Transmembrane</keyword>
<dbReference type="GO" id="GO:0016757">
    <property type="term" value="F:glycosyltransferase activity"/>
    <property type="evidence" value="ECO:0007669"/>
    <property type="project" value="InterPro"/>
</dbReference>
<comment type="subcellular location">
    <subcellularLocation>
        <location evidence="1">Membrane</location>
    </subcellularLocation>
</comment>
<feature type="transmembrane region" description="Helical" evidence="6">
    <location>
        <begin position="79"/>
        <end position="98"/>
    </location>
</feature>
<gene>
    <name evidence="8" type="ORF">CDEB00056_LOCUS5349</name>
</gene>
<dbReference type="InterPro" id="IPR029044">
    <property type="entry name" value="Nucleotide-diphossugar_trans"/>
</dbReference>
<name>A0A7S3V700_9STRA</name>
<feature type="compositionally biased region" description="Low complexity" evidence="5">
    <location>
        <begin position="212"/>
        <end position="222"/>
    </location>
</feature>
<organism evidence="8">
    <name type="scientific">Chaetoceros debilis</name>
    <dbReference type="NCBI Taxonomy" id="122233"/>
    <lineage>
        <taxon>Eukaryota</taxon>
        <taxon>Sar</taxon>
        <taxon>Stramenopiles</taxon>
        <taxon>Ochrophyta</taxon>
        <taxon>Bacillariophyta</taxon>
        <taxon>Coscinodiscophyceae</taxon>
        <taxon>Chaetocerotophycidae</taxon>
        <taxon>Chaetocerotales</taxon>
        <taxon>Chaetocerotaceae</taxon>
        <taxon>Chaetoceros</taxon>
    </lineage>
</organism>
<keyword evidence="4" id="KW-1015">Disulfide bond</keyword>
<evidence type="ECO:0000256" key="4">
    <source>
        <dbReference type="ARBA" id="ARBA00023157"/>
    </source>
</evidence>
<keyword evidence="2" id="KW-0808">Transferase</keyword>
<proteinExistence type="predicted"/>
<evidence type="ECO:0000256" key="3">
    <source>
        <dbReference type="ARBA" id="ARBA00023136"/>
    </source>
</evidence>
<feature type="compositionally biased region" description="Low complexity" evidence="5">
    <location>
        <begin position="18"/>
        <end position="32"/>
    </location>
</feature>
<dbReference type="PANTHER" id="PTHR48261">
    <property type="entry name" value="ACETYLGLUCOSAMINYLTRANSFERASE"/>
    <property type="match status" value="1"/>
</dbReference>
<reference evidence="8" key="1">
    <citation type="submission" date="2021-01" db="EMBL/GenBank/DDBJ databases">
        <authorList>
            <person name="Corre E."/>
            <person name="Pelletier E."/>
            <person name="Niang G."/>
            <person name="Scheremetjew M."/>
            <person name="Finn R."/>
            <person name="Kale V."/>
            <person name="Holt S."/>
            <person name="Cochrane G."/>
            <person name="Meng A."/>
            <person name="Brown T."/>
            <person name="Cohen L."/>
        </authorList>
    </citation>
    <scope>NUCLEOTIDE SEQUENCE</scope>
    <source>
        <strain evidence="8">MM31A-1</strain>
    </source>
</reference>
<evidence type="ECO:0000256" key="5">
    <source>
        <dbReference type="SAM" id="MobiDB-lite"/>
    </source>
</evidence>
<dbReference type="GO" id="GO:0016020">
    <property type="term" value="C:membrane"/>
    <property type="evidence" value="ECO:0007669"/>
    <property type="project" value="UniProtKB-SubCell"/>
</dbReference>
<accession>A0A7S3V700</accession>
<evidence type="ECO:0000259" key="7">
    <source>
        <dbReference type="Pfam" id="PF09258"/>
    </source>
</evidence>
<evidence type="ECO:0000256" key="6">
    <source>
        <dbReference type="SAM" id="Phobius"/>
    </source>
</evidence>
<dbReference type="PANTHER" id="PTHR48261:SF2">
    <property type="entry name" value="ACETYLGLUCOSAMINYLTRANSFERASE"/>
    <property type="match status" value="1"/>
</dbReference>
<feature type="region of interest" description="Disordered" evidence="5">
    <location>
        <begin position="1"/>
        <end position="32"/>
    </location>
</feature>
<dbReference type="InterPro" id="IPR015338">
    <property type="entry name" value="GT64_dom"/>
</dbReference>